<name>A0ABM5P934_DEHRP</name>
<dbReference type="Proteomes" id="UP000018934">
    <property type="component" value="Chromosome"/>
</dbReference>
<dbReference type="EMBL" id="CP007033">
    <property type="protein sequence ID" value="AHF11155.1"/>
    <property type="molecule type" value="Genomic_DNA"/>
</dbReference>
<keyword evidence="2" id="KW-1185">Reference proteome</keyword>
<evidence type="ECO:0000313" key="2">
    <source>
        <dbReference type="Proteomes" id="UP000018934"/>
    </source>
</evidence>
<organism evidence="1 2">
    <name type="scientific">Dehalobacter restrictus (strain DSM 9455 / PER-K23)</name>
    <dbReference type="NCBI Taxonomy" id="871738"/>
    <lineage>
        <taxon>Bacteria</taxon>
        <taxon>Bacillati</taxon>
        <taxon>Bacillota</taxon>
        <taxon>Clostridia</taxon>
        <taxon>Eubacteriales</taxon>
        <taxon>Desulfitobacteriaceae</taxon>
        <taxon>Dehalobacter</taxon>
    </lineage>
</organism>
<dbReference type="InterPro" id="IPR021451">
    <property type="entry name" value="DUF3102"/>
</dbReference>
<gene>
    <name evidence="1" type="ORF">DEHRE_14640</name>
</gene>
<sequence length="89" mass="10000">MNEPITERTPLVITAEINRIKQQTCKIMLTSAIEVGKRLKEAKALLPHGEWGKWLVESVSYSQRTANRLMQLFEEYGINCSLPPVTAAG</sequence>
<dbReference type="Pfam" id="PF11300">
    <property type="entry name" value="DUF3102"/>
    <property type="match status" value="1"/>
</dbReference>
<protein>
    <submittedName>
        <fullName evidence="1">Preprotein translocase SecA</fullName>
    </submittedName>
</protein>
<accession>A0ABM5P934</accession>
<evidence type="ECO:0000313" key="1">
    <source>
        <dbReference type="EMBL" id="AHF11155.1"/>
    </source>
</evidence>
<proteinExistence type="predicted"/>
<reference evidence="1 2" key="1">
    <citation type="journal article" date="2013" name="Stand. Genomic Sci.">
        <title>Complete genome sequence of Dehalobacter restrictus PER-K23(T.).</title>
        <authorList>
            <person name="Kruse T."/>
            <person name="Maillard J."/>
            <person name="Goodwin L."/>
            <person name="Woyke T."/>
            <person name="Teshima H."/>
            <person name="Bruce D."/>
            <person name="Detter C."/>
            <person name="Tapia R."/>
            <person name="Han C."/>
            <person name="Huntemann M."/>
            <person name="Wei C.L."/>
            <person name="Han J."/>
            <person name="Chen A."/>
            <person name="Kyrpides N."/>
            <person name="Szeto E."/>
            <person name="Markowitz V."/>
            <person name="Ivanova N."/>
            <person name="Pagani I."/>
            <person name="Pati A."/>
            <person name="Pitluck S."/>
            <person name="Nolan M."/>
            <person name="Holliger C."/>
            <person name="Smidt H."/>
        </authorList>
    </citation>
    <scope>NUCLEOTIDE SEQUENCE [LARGE SCALE GENOMIC DNA]</scope>
    <source>
        <strain evidence="2">DSM 9455</strain>
    </source>
</reference>